<feature type="transmembrane region" description="Helical" evidence="1">
    <location>
        <begin position="82"/>
        <end position="103"/>
    </location>
</feature>
<dbReference type="PANTHER" id="PTHR31272:SF4">
    <property type="entry name" value="CYTOCHROME C-TYPE BIOGENESIS PROTEIN HI_1454-RELATED"/>
    <property type="match status" value="1"/>
</dbReference>
<feature type="transmembrane region" description="Helical" evidence="1">
    <location>
        <begin position="258"/>
        <end position="277"/>
    </location>
</feature>
<sequence>MDANLTGLALAAGMVAAFNPCGFAMLPAYLTLVVRGEGADPGRTAAVGRALAATAAMALGFLAVFGLFGLLTVPVAGVVQRYLPYATVVIGISLVALGMWLIAGRELNWNPAGLGGRWAPTARLGSMFGYGVGYAMASLSCTIGPFLAVTGSTLRTGSLAAGVLVYAAYAAGLALVVGVLAVGIALTSTALVDRMRSLLPYVNRISGAVLIAVGLYVGYYGLYEIRLFSAGGNPADPVIAAAGRLQGAVAGWVYRSSAWPWVVVLAVLIAAAAVVRLRRTRRDRP</sequence>
<evidence type="ECO:0000256" key="1">
    <source>
        <dbReference type="SAM" id="Phobius"/>
    </source>
</evidence>
<dbReference type="RefSeq" id="WP_094483157.1">
    <property type="nucleotide sequence ID" value="NZ_NOZR01000021.1"/>
</dbReference>
<feature type="transmembrane region" description="Helical" evidence="1">
    <location>
        <begin position="51"/>
        <end position="76"/>
    </location>
</feature>
<keyword evidence="1" id="KW-0812">Transmembrane</keyword>
<dbReference type="PANTHER" id="PTHR31272">
    <property type="entry name" value="CYTOCHROME C-TYPE BIOGENESIS PROTEIN HI_1454-RELATED"/>
    <property type="match status" value="1"/>
</dbReference>
<dbReference type="AlphaFoldDB" id="A0A255DAQ2"/>
<keyword evidence="1" id="KW-0472">Membrane</keyword>
<proteinExistence type="predicted"/>
<feature type="transmembrane region" description="Helical" evidence="1">
    <location>
        <begin position="124"/>
        <end position="147"/>
    </location>
</feature>
<feature type="transmembrane region" description="Helical" evidence="1">
    <location>
        <begin position="159"/>
        <end position="186"/>
    </location>
</feature>
<dbReference type="Proteomes" id="UP000216063">
    <property type="component" value="Unassembled WGS sequence"/>
</dbReference>
<gene>
    <name evidence="2" type="ORF">CG716_21570</name>
</gene>
<dbReference type="OrthoDB" id="5244297at2"/>
<evidence type="ECO:0000313" key="3">
    <source>
        <dbReference type="Proteomes" id="UP000216063"/>
    </source>
</evidence>
<keyword evidence="1" id="KW-1133">Transmembrane helix</keyword>
<evidence type="ECO:0000313" key="2">
    <source>
        <dbReference type="EMBL" id="OYN76488.1"/>
    </source>
</evidence>
<comment type="caution">
    <text evidence="2">The sequence shown here is derived from an EMBL/GenBank/DDBJ whole genome shotgun (WGS) entry which is preliminary data.</text>
</comment>
<accession>A0A255DAQ2</accession>
<name>A0A255DAQ2_9MYCO</name>
<dbReference type="InterPro" id="IPR051790">
    <property type="entry name" value="Cytochrome_c-biogenesis_DsbD"/>
</dbReference>
<feature type="transmembrane region" description="Helical" evidence="1">
    <location>
        <begin position="198"/>
        <end position="219"/>
    </location>
</feature>
<dbReference type="EMBL" id="NOZR01000021">
    <property type="protein sequence ID" value="OYN76488.1"/>
    <property type="molecule type" value="Genomic_DNA"/>
</dbReference>
<protein>
    <submittedName>
        <fullName evidence="2">Uncharacterized protein</fullName>
    </submittedName>
</protein>
<keyword evidence="3" id="KW-1185">Reference proteome</keyword>
<reference evidence="2 3" key="1">
    <citation type="submission" date="2017-07" db="EMBL/GenBank/DDBJ databases">
        <title>The new phylogeny of genus Mycobacterium.</title>
        <authorList>
            <person name="Tortoli E."/>
            <person name="Trovato A."/>
            <person name="Cirillo D.M."/>
        </authorList>
    </citation>
    <scope>NUCLEOTIDE SEQUENCE [LARGE SCALE GENOMIC DNA]</scope>
    <source>
        <strain evidence="2 3">ATCC 33027</strain>
    </source>
</reference>
<organism evidence="2 3">
    <name type="scientific">Mycolicibacterium sphagni</name>
    <dbReference type="NCBI Taxonomy" id="1786"/>
    <lineage>
        <taxon>Bacteria</taxon>
        <taxon>Bacillati</taxon>
        <taxon>Actinomycetota</taxon>
        <taxon>Actinomycetes</taxon>
        <taxon>Mycobacteriales</taxon>
        <taxon>Mycobacteriaceae</taxon>
        <taxon>Mycolicibacterium</taxon>
    </lineage>
</organism>
<feature type="transmembrane region" description="Helical" evidence="1">
    <location>
        <begin position="6"/>
        <end position="30"/>
    </location>
</feature>